<evidence type="ECO:0000256" key="4">
    <source>
        <dbReference type="ARBA" id="ARBA00022917"/>
    </source>
</evidence>
<dbReference type="InterPro" id="IPR000795">
    <property type="entry name" value="T_Tr_GTP-bd_dom"/>
</dbReference>
<evidence type="ECO:0000313" key="7">
    <source>
        <dbReference type="EMBL" id="PIV07126.1"/>
    </source>
</evidence>
<dbReference type="GO" id="GO:0003743">
    <property type="term" value="F:translation initiation factor activity"/>
    <property type="evidence" value="ECO:0007669"/>
    <property type="project" value="UniProtKB-KW"/>
</dbReference>
<dbReference type="Pfam" id="PF22042">
    <property type="entry name" value="EF-G_D2"/>
    <property type="match status" value="1"/>
</dbReference>
<dbReference type="PANTHER" id="PTHR43381:SF4">
    <property type="entry name" value="EUKARYOTIC TRANSLATION INITIATION FACTOR 5B"/>
    <property type="match status" value="1"/>
</dbReference>
<dbReference type="PROSITE" id="PS51722">
    <property type="entry name" value="G_TR_2"/>
    <property type="match status" value="1"/>
</dbReference>
<dbReference type="EMBL" id="PEVB01000084">
    <property type="protein sequence ID" value="PIV07126.1"/>
    <property type="molecule type" value="Genomic_DNA"/>
</dbReference>
<evidence type="ECO:0000259" key="6">
    <source>
        <dbReference type="PROSITE" id="PS51722"/>
    </source>
</evidence>
<reference evidence="8" key="1">
    <citation type="submission" date="2017-09" db="EMBL/GenBank/DDBJ databases">
        <title>Depth-based differentiation of microbial function through sediment-hosted aquifers and enrichment of novel symbionts in the deep terrestrial subsurface.</title>
        <authorList>
            <person name="Probst A.J."/>
            <person name="Ladd B."/>
            <person name="Jarett J.K."/>
            <person name="Geller-Mcgrath D.E."/>
            <person name="Sieber C.M.K."/>
            <person name="Emerson J.B."/>
            <person name="Anantharaman K."/>
            <person name="Thomas B.C."/>
            <person name="Malmstrom R."/>
            <person name="Stieglmeier M."/>
            <person name="Klingl A."/>
            <person name="Woyke T."/>
            <person name="Ryan C.M."/>
            <person name="Banfield J.F."/>
        </authorList>
    </citation>
    <scope>NUCLEOTIDE SEQUENCE [LARGE SCALE GENOMIC DNA]</scope>
</reference>
<dbReference type="FunFam" id="3.40.50.300:FF:000019">
    <property type="entry name" value="Translation initiation factor IF-2"/>
    <property type="match status" value="1"/>
</dbReference>
<dbReference type="InterPro" id="IPR005225">
    <property type="entry name" value="Small_GTP-bd"/>
</dbReference>
<sequence length="445" mass="48056">DKIRGSNVATREAGGITQHISAYTVDVTTKSGKSRQITFIDTPGHAAFCQMRSRGAQITDIVVLVISAVDGVMAQTKECIKEIKKTDAPVIIAMTKIDMPEASPEKVKGQLVELELTPEEYGGQVALFPVSGKTGQGIDALLESIFLHAEIMELTDSKDEPLEAVVVESLLDKSRGPVATLIIKKGQIKLGDVIFAQNIPCKVKAMSIPLALPSSVVEVLGFESVPLVGTPVGSNQVISTSTVDPTRLSKTKTDGSPRLPIVIKADVQGTLEALLGSLSDDVFLLASGVGTITDNDINMASSAHGEVFAYNVSVPRFIKNLADNEKVPIFESKIIYEILENIQKQVLLMLDPTIEETNVGEAKIIAEFKIDKVRIAGIEVTKGLLTKGDLIHLKRDDIIIKDSKIEGIRQAKDSVDTAKAGHQFGITFRPYIDFKINDVIIAYKV</sequence>
<keyword evidence="3" id="KW-0547">Nucleotide-binding</keyword>
<proteinExistence type="inferred from homology"/>
<dbReference type="Gene3D" id="2.40.30.10">
    <property type="entry name" value="Translation factors"/>
    <property type="match status" value="2"/>
</dbReference>
<accession>A0A2M7BNQ1</accession>
<dbReference type="Pfam" id="PF11987">
    <property type="entry name" value="IF-2"/>
    <property type="match status" value="1"/>
</dbReference>
<dbReference type="InterPro" id="IPR023115">
    <property type="entry name" value="TIF_IF2_dom3"/>
</dbReference>
<evidence type="ECO:0000256" key="2">
    <source>
        <dbReference type="ARBA" id="ARBA00022540"/>
    </source>
</evidence>
<dbReference type="Pfam" id="PF00009">
    <property type="entry name" value="GTP_EFTU"/>
    <property type="match status" value="1"/>
</dbReference>
<evidence type="ECO:0000256" key="3">
    <source>
        <dbReference type="ARBA" id="ARBA00022741"/>
    </source>
</evidence>
<dbReference type="InterPro" id="IPR009000">
    <property type="entry name" value="Transl_B-barrel_sf"/>
</dbReference>
<dbReference type="FunFam" id="3.40.50.10050:FF:000001">
    <property type="entry name" value="Translation initiation factor IF-2"/>
    <property type="match status" value="1"/>
</dbReference>
<dbReference type="Proteomes" id="UP000229191">
    <property type="component" value="Unassembled WGS sequence"/>
</dbReference>
<comment type="similarity">
    <text evidence="1">Belongs to the TRAFAC class translation factor GTPase superfamily. Classic translation factor GTPase family. IF-2 subfamily.</text>
</comment>
<dbReference type="GO" id="GO:0005525">
    <property type="term" value="F:GTP binding"/>
    <property type="evidence" value="ECO:0007669"/>
    <property type="project" value="UniProtKB-KW"/>
</dbReference>
<dbReference type="CDD" id="cd01887">
    <property type="entry name" value="IF2_eIF5B"/>
    <property type="match status" value="1"/>
</dbReference>
<keyword evidence="4" id="KW-0648">Protein biosynthesis</keyword>
<dbReference type="SUPFAM" id="SSF50447">
    <property type="entry name" value="Translation proteins"/>
    <property type="match status" value="2"/>
</dbReference>
<evidence type="ECO:0000256" key="5">
    <source>
        <dbReference type="ARBA" id="ARBA00023134"/>
    </source>
</evidence>
<dbReference type="NCBIfam" id="TIGR00231">
    <property type="entry name" value="small_GTP"/>
    <property type="match status" value="1"/>
</dbReference>
<dbReference type="InterPro" id="IPR036925">
    <property type="entry name" value="TIF_IF2_dom3_sf"/>
</dbReference>
<dbReference type="PANTHER" id="PTHR43381">
    <property type="entry name" value="TRANSLATION INITIATION FACTOR IF-2-RELATED"/>
    <property type="match status" value="1"/>
</dbReference>
<organism evidence="7 8">
    <name type="scientific">Candidatus Shapirobacteria bacterium CG03_land_8_20_14_0_80_35_14</name>
    <dbReference type="NCBI Taxonomy" id="1974878"/>
    <lineage>
        <taxon>Bacteria</taxon>
        <taxon>Candidatus Shapironibacteriota</taxon>
    </lineage>
</organism>
<dbReference type="GO" id="GO:0005737">
    <property type="term" value="C:cytoplasm"/>
    <property type="evidence" value="ECO:0007669"/>
    <property type="project" value="TreeGrafter"/>
</dbReference>
<dbReference type="SUPFAM" id="SSF52540">
    <property type="entry name" value="P-loop containing nucleoside triphosphate hydrolases"/>
    <property type="match status" value="1"/>
</dbReference>
<dbReference type="AlphaFoldDB" id="A0A2M7BNQ1"/>
<evidence type="ECO:0000256" key="1">
    <source>
        <dbReference type="ARBA" id="ARBA00007733"/>
    </source>
</evidence>
<dbReference type="SUPFAM" id="SSF52156">
    <property type="entry name" value="Initiation factor IF2/eIF5b, domain 3"/>
    <property type="match status" value="1"/>
</dbReference>
<dbReference type="GO" id="GO:0003924">
    <property type="term" value="F:GTPase activity"/>
    <property type="evidence" value="ECO:0007669"/>
    <property type="project" value="InterPro"/>
</dbReference>
<feature type="non-terminal residue" evidence="7">
    <location>
        <position position="1"/>
    </location>
</feature>
<dbReference type="Gene3D" id="3.40.50.10050">
    <property type="entry name" value="Translation initiation factor IF- 2, domain 3"/>
    <property type="match status" value="1"/>
</dbReference>
<name>A0A2M7BNQ1_9BACT</name>
<dbReference type="InterPro" id="IPR053905">
    <property type="entry name" value="EF-G-like_DII"/>
</dbReference>
<feature type="domain" description="Tr-type G" evidence="6">
    <location>
        <begin position="1"/>
        <end position="155"/>
    </location>
</feature>
<dbReference type="Gene3D" id="3.40.50.300">
    <property type="entry name" value="P-loop containing nucleotide triphosphate hydrolases"/>
    <property type="match status" value="1"/>
</dbReference>
<dbReference type="InterPro" id="IPR015760">
    <property type="entry name" value="TIF_IF2"/>
</dbReference>
<evidence type="ECO:0000313" key="8">
    <source>
        <dbReference type="Proteomes" id="UP000229191"/>
    </source>
</evidence>
<protein>
    <submittedName>
        <fullName evidence="7">Translation initiation factor IF-2</fullName>
    </submittedName>
</protein>
<comment type="caution">
    <text evidence="7">The sequence shown here is derived from an EMBL/GenBank/DDBJ whole genome shotgun (WGS) entry which is preliminary data.</text>
</comment>
<keyword evidence="2 7" id="KW-0396">Initiation factor</keyword>
<gene>
    <name evidence="7" type="ORF">COS53_03105</name>
</gene>
<dbReference type="InterPro" id="IPR027417">
    <property type="entry name" value="P-loop_NTPase"/>
</dbReference>
<keyword evidence="5" id="KW-0342">GTP-binding</keyword>